<reference evidence="3" key="1">
    <citation type="submission" date="2016-12" db="EMBL/GenBank/DDBJ databases">
        <title>Draft Genome Sequences od Carboxydothermus pertinax and islandicus, Hydrogenogenic Carboxydotrophic Bacteria.</title>
        <authorList>
            <person name="Fukuyama Y."/>
            <person name="Ohmae K."/>
            <person name="Yoneda Y."/>
            <person name="Yoshida T."/>
            <person name="Sako Y."/>
        </authorList>
    </citation>
    <scope>NUCLEOTIDE SEQUENCE [LARGE SCALE GENOMIC DNA]</scope>
    <source>
        <strain evidence="3">SET</strain>
    </source>
</reference>
<evidence type="ECO:0000313" key="3">
    <source>
        <dbReference type="Proteomes" id="UP000187338"/>
    </source>
</evidence>
<comment type="caution">
    <text evidence="2">The sequence shown here is derived from an EMBL/GenBank/DDBJ whole genome shotgun (WGS) entry which is preliminary data.</text>
</comment>
<dbReference type="OrthoDB" id="9802752at2"/>
<sequence length="127" mass="14767">MMNLKECLNAYYRYYGEEKLMAVNVDALDKALVEPYAKTFIGEREIFPEMTDKAAALFEAIIRLKPFPVGNLAFAFILTVLFIHKNGWRLKASDDEVRQFLKNFSAGFRSSVDVKGWFLKRMEQVRD</sequence>
<organism evidence="2 3">
    <name type="scientific">Carboxydothermus islandicus</name>
    <dbReference type="NCBI Taxonomy" id="661089"/>
    <lineage>
        <taxon>Bacteria</taxon>
        <taxon>Bacillati</taxon>
        <taxon>Bacillota</taxon>
        <taxon>Clostridia</taxon>
        <taxon>Thermoanaerobacterales</taxon>
        <taxon>Thermoanaerobacteraceae</taxon>
        <taxon>Carboxydothermus</taxon>
    </lineage>
</organism>
<dbReference type="AlphaFoldDB" id="A0A1L8D0M4"/>
<dbReference type="Proteomes" id="UP000187338">
    <property type="component" value="Unassembled WGS sequence"/>
</dbReference>
<keyword evidence="1" id="KW-0472">Membrane</keyword>
<accession>A0A1L8D0M4</accession>
<evidence type="ECO:0000256" key="1">
    <source>
        <dbReference type="SAM" id="Phobius"/>
    </source>
</evidence>
<name>A0A1L8D0M4_9THEO</name>
<dbReference type="InterPro" id="IPR053737">
    <property type="entry name" value="Type_II_TA_Toxin"/>
</dbReference>
<gene>
    <name evidence="2" type="ORF">ciss_06680</name>
</gene>
<evidence type="ECO:0000313" key="2">
    <source>
        <dbReference type="EMBL" id="GAV24735.1"/>
    </source>
</evidence>
<protein>
    <submittedName>
        <fullName evidence="2">Uncharacterized protein</fullName>
    </submittedName>
</protein>
<proteinExistence type="predicted"/>
<keyword evidence="3" id="KW-1185">Reference proteome</keyword>
<dbReference type="Gene3D" id="1.20.120.1870">
    <property type="entry name" value="Fic/DOC protein, Fido domain"/>
    <property type="match status" value="1"/>
</dbReference>
<keyword evidence="1" id="KW-1133">Transmembrane helix</keyword>
<dbReference type="EMBL" id="BDJL01000017">
    <property type="protein sequence ID" value="GAV24735.1"/>
    <property type="molecule type" value="Genomic_DNA"/>
</dbReference>
<dbReference type="STRING" id="661089.ciss_06680"/>
<keyword evidence="1" id="KW-0812">Transmembrane</keyword>
<dbReference type="RefSeq" id="WP_075864919.1">
    <property type="nucleotide sequence ID" value="NZ_BDJL01000017.1"/>
</dbReference>
<feature type="transmembrane region" description="Helical" evidence="1">
    <location>
        <begin position="67"/>
        <end position="83"/>
    </location>
</feature>